<dbReference type="RefSeq" id="WP_146304735.1">
    <property type="nucleotide sequence ID" value="NZ_VOHS01000006.1"/>
</dbReference>
<sequence>MSWNAELYKEKHSFVFGYGNNLIEWLQPAAGEQILDLGCGTGELTAQVAESGAKVTGLDSSAAMIASAKAHFPQVTFQVADATSFSLSEQFDAVFSNATLHWIRQQEKALDRIHQHLKPGGRFVLEMGGKGNVDDITGALEKVMQNKGYTYKPFWYFPSVGEYTSLLEEYGFRVNQVLYFDRETELADPENGIVEWLQMFGSHLLDQIPEQERLPVLQEVQESLRATNFRDGKWYSKYVRLRVKAEKIKTDL</sequence>
<dbReference type="PANTHER" id="PTHR43861:SF1">
    <property type="entry name" value="TRANS-ACONITATE 2-METHYLTRANSFERASE"/>
    <property type="match status" value="1"/>
</dbReference>
<dbReference type="Pfam" id="PF13649">
    <property type="entry name" value="Methyltransf_25"/>
    <property type="match status" value="1"/>
</dbReference>
<dbReference type="EMBL" id="VOHS01000006">
    <property type="protein sequence ID" value="TWW01026.1"/>
    <property type="molecule type" value="Genomic_DNA"/>
</dbReference>
<name>A0A5C6M037_9BACT</name>
<evidence type="ECO:0000256" key="2">
    <source>
        <dbReference type="ARBA" id="ARBA00022679"/>
    </source>
</evidence>
<proteinExistence type="predicted"/>
<organism evidence="4 5">
    <name type="scientific">Chitinophaga pinensis</name>
    <dbReference type="NCBI Taxonomy" id="79329"/>
    <lineage>
        <taxon>Bacteria</taxon>
        <taxon>Pseudomonadati</taxon>
        <taxon>Bacteroidota</taxon>
        <taxon>Chitinophagia</taxon>
        <taxon>Chitinophagales</taxon>
        <taxon>Chitinophagaceae</taxon>
        <taxon>Chitinophaga</taxon>
    </lineage>
</organism>
<evidence type="ECO:0000259" key="3">
    <source>
        <dbReference type="Pfam" id="PF13649"/>
    </source>
</evidence>
<gene>
    <name evidence="4" type="ORF">FEF09_08655</name>
</gene>
<dbReference type="GO" id="GO:0032259">
    <property type="term" value="P:methylation"/>
    <property type="evidence" value="ECO:0007669"/>
    <property type="project" value="UniProtKB-KW"/>
</dbReference>
<evidence type="ECO:0000313" key="5">
    <source>
        <dbReference type="Proteomes" id="UP000318815"/>
    </source>
</evidence>
<dbReference type="Proteomes" id="UP000318815">
    <property type="component" value="Unassembled WGS sequence"/>
</dbReference>
<keyword evidence="1 4" id="KW-0489">Methyltransferase</keyword>
<dbReference type="OrthoDB" id="9789123at2"/>
<keyword evidence="5" id="KW-1185">Reference proteome</keyword>
<dbReference type="Gene3D" id="3.40.50.150">
    <property type="entry name" value="Vaccinia Virus protein VP39"/>
    <property type="match status" value="1"/>
</dbReference>
<comment type="caution">
    <text evidence="4">The sequence shown here is derived from an EMBL/GenBank/DDBJ whole genome shotgun (WGS) entry which is preliminary data.</text>
</comment>
<dbReference type="CDD" id="cd02440">
    <property type="entry name" value="AdoMet_MTases"/>
    <property type="match status" value="1"/>
</dbReference>
<dbReference type="InterPro" id="IPR041698">
    <property type="entry name" value="Methyltransf_25"/>
</dbReference>
<evidence type="ECO:0000313" key="4">
    <source>
        <dbReference type="EMBL" id="TWW01026.1"/>
    </source>
</evidence>
<dbReference type="AlphaFoldDB" id="A0A5C6M037"/>
<dbReference type="InterPro" id="IPR029063">
    <property type="entry name" value="SAM-dependent_MTases_sf"/>
</dbReference>
<keyword evidence="2 4" id="KW-0808">Transferase</keyword>
<feature type="domain" description="Methyltransferase" evidence="3">
    <location>
        <begin position="34"/>
        <end position="121"/>
    </location>
</feature>
<dbReference type="PANTHER" id="PTHR43861">
    <property type="entry name" value="TRANS-ACONITATE 2-METHYLTRANSFERASE-RELATED"/>
    <property type="match status" value="1"/>
</dbReference>
<accession>A0A5C6M037</accession>
<evidence type="ECO:0000256" key="1">
    <source>
        <dbReference type="ARBA" id="ARBA00022603"/>
    </source>
</evidence>
<reference evidence="4 5" key="1">
    <citation type="submission" date="2019-08" db="EMBL/GenBank/DDBJ databases">
        <title>Whole genome sequencing of chitin degrading bacteria Chitinophaga pinensis YS16.</title>
        <authorList>
            <person name="Singh R.P."/>
            <person name="Manchanda G."/>
            <person name="Maurya I.K."/>
            <person name="Joshi N.K."/>
            <person name="Srivastava A.K."/>
        </authorList>
    </citation>
    <scope>NUCLEOTIDE SEQUENCE [LARGE SCALE GENOMIC DNA]</scope>
    <source>
        <strain evidence="4 5">YS-16</strain>
    </source>
</reference>
<dbReference type="SUPFAM" id="SSF53335">
    <property type="entry name" value="S-adenosyl-L-methionine-dependent methyltransferases"/>
    <property type="match status" value="1"/>
</dbReference>
<dbReference type="GO" id="GO:0008168">
    <property type="term" value="F:methyltransferase activity"/>
    <property type="evidence" value="ECO:0007669"/>
    <property type="project" value="UniProtKB-KW"/>
</dbReference>
<protein>
    <submittedName>
        <fullName evidence="4">Methyltransferase domain-containing protein</fullName>
    </submittedName>
</protein>